<dbReference type="InterPro" id="IPR000524">
    <property type="entry name" value="Tscrpt_reg_HTH_GntR"/>
</dbReference>
<evidence type="ECO:0000259" key="5">
    <source>
        <dbReference type="PROSITE" id="PS50949"/>
    </source>
</evidence>
<dbReference type="Pfam" id="PF00392">
    <property type="entry name" value="GntR"/>
    <property type="match status" value="1"/>
</dbReference>
<dbReference type="PANTHER" id="PTHR44846">
    <property type="entry name" value="MANNOSYL-D-GLYCERATE TRANSPORT/METABOLISM SYSTEM REPRESSOR MNGR-RELATED"/>
    <property type="match status" value="1"/>
</dbReference>
<proteinExistence type="predicted"/>
<evidence type="ECO:0000256" key="2">
    <source>
        <dbReference type="ARBA" id="ARBA00023125"/>
    </source>
</evidence>
<dbReference type="SMART" id="SM00866">
    <property type="entry name" value="UTRA"/>
    <property type="match status" value="1"/>
</dbReference>
<dbReference type="SUPFAM" id="SSF46785">
    <property type="entry name" value="Winged helix' DNA-binding domain"/>
    <property type="match status" value="1"/>
</dbReference>
<feature type="region of interest" description="Disordered" evidence="4">
    <location>
        <begin position="73"/>
        <end position="102"/>
    </location>
</feature>
<name>A0A6G9Z0R9_9NOCA</name>
<dbReference type="EMBL" id="CP046173">
    <property type="protein sequence ID" value="QIS19209.1"/>
    <property type="molecule type" value="Genomic_DNA"/>
</dbReference>
<dbReference type="Gene3D" id="3.40.1410.10">
    <property type="entry name" value="Chorismate lyase-like"/>
    <property type="match status" value="1"/>
</dbReference>
<dbReference type="Gene3D" id="1.10.10.10">
    <property type="entry name" value="Winged helix-like DNA-binding domain superfamily/Winged helix DNA-binding domain"/>
    <property type="match status" value="1"/>
</dbReference>
<organism evidence="6 7">
    <name type="scientific">Nocardia terpenica</name>
    <dbReference type="NCBI Taxonomy" id="455432"/>
    <lineage>
        <taxon>Bacteria</taxon>
        <taxon>Bacillati</taxon>
        <taxon>Actinomycetota</taxon>
        <taxon>Actinomycetes</taxon>
        <taxon>Mycobacteriales</taxon>
        <taxon>Nocardiaceae</taxon>
        <taxon>Nocardia</taxon>
    </lineage>
</organism>
<accession>A0A6G9Z0R9</accession>
<dbReference type="GO" id="GO:0003677">
    <property type="term" value="F:DNA binding"/>
    <property type="evidence" value="ECO:0007669"/>
    <property type="project" value="UniProtKB-KW"/>
</dbReference>
<evidence type="ECO:0000256" key="4">
    <source>
        <dbReference type="SAM" id="MobiDB-lite"/>
    </source>
</evidence>
<evidence type="ECO:0000313" key="6">
    <source>
        <dbReference type="EMBL" id="QIS19209.1"/>
    </source>
</evidence>
<reference evidence="6 7" key="1">
    <citation type="journal article" date="2019" name="ACS Chem. Biol.">
        <title>Identification and Mobilization of a Cryptic Antibiotic Biosynthesis Gene Locus from a Human-Pathogenic Nocardia Isolate.</title>
        <authorList>
            <person name="Herisse M."/>
            <person name="Ishida K."/>
            <person name="Porter J.L."/>
            <person name="Howden B."/>
            <person name="Hertweck C."/>
            <person name="Stinear T.P."/>
            <person name="Pidot S.J."/>
        </authorList>
    </citation>
    <scope>NUCLEOTIDE SEQUENCE [LARGE SCALE GENOMIC DNA]</scope>
    <source>
        <strain evidence="6 7">AUSMDU00012715</strain>
    </source>
</reference>
<keyword evidence="3" id="KW-0804">Transcription</keyword>
<dbReference type="AlphaFoldDB" id="A0A6G9Z0R9"/>
<dbReference type="Proteomes" id="UP000500953">
    <property type="component" value="Chromosome"/>
</dbReference>
<dbReference type="PROSITE" id="PS50949">
    <property type="entry name" value="HTH_GNTR"/>
    <property type="match status" value="1"/>
</dbReference>
<feature type="compositionally biased region" description="Basic and acidic residues" evidence="4">
    <location>
        <begin position="75"/>
        <end position="102"/>
    </location>
</feature>
<evidence type="ECO:0000256" key="3">
    <source>
        <dbReference type="ARBA" id="ARBA00023163"/>
    </source>
</evidence>
<keyword evidence="1" id="KW-0805">Transcription regulation</keyword>
<dbReference type="CDD" id="cd07377">
    <property type="entry name" value="WHTH_GntR"/>
    <property type="match status" value="1"/>
</dbReference>
<dbReference type="GO" id="GO:0003700">
    <property type="term" value="F:DNA-binding transcription factor activity"/>
    <property type="evidence" value="ECO:0007669"/>
    <property type="project" value="InterPro"/>
</dbReference>
<dbReference type="RefSeq" id="WP_167486503.1">
    <property type="nucleotide sequence ID" value="NZ_CP046173.1"/>
</dbReference>
<dbReference type="InterPro" id="IPR050679">
    <property type="entry name" value="Bact_HTH_transcr_reg"/>
</dbReference>
<protein>
    <submittedName>
        <fullName evidence="6">GntR family transcriptional regulator</fullName>
    </submittedName>
</protein>
<dbReference type="GO" id="GO:0045892">
    <property type="term" value="P:negative regulation of DNA-templated transcription"/>
    <property type="evidence" value="ECO:0007669"/>
    <property type="project" value="TreeGrafter"/>
</dbReference>
<gene>
    <name evidence="6" type="ORF">F6W96_13830</name>
</gene>
<dbReference type="InterPro" id="IPR036390">
    <property type="entry name" value="WH_DNA-bd_sf"/>
</dbReference>
<dbReference type="SMART" id="SM00345">
    <property type="entry name" value="HTH_GNTR"/>
    <property type="match status" value="1"/>
</dbReference>
<dbReference type="PANTHER" id="PTHR44846:SF17">
    <property type="entry name" value="GNTR-FAMILY TRANSCRIPTIONAL REGULATOR"/>
    <property type="match status" value="1"/>
</dbReference>
<dbReference type="InterPro" id="IPR036388">
    <property type="entry name" value="WH-like_DNA-bd_sf"/>
</dbReference>
<dbReference type="SUPFAM" id="SSF64288">
    <property type="entry name" value="Chorismate lyase-like"/>
    <property type="match status" value="1"/>
</dbReference>
<keyword evidence="2" id="KW-0238">DNA-binding</keyword>
<dbReference type="InterPro" id="IPR028978">
    <property type="entry name" value="Chorismate_lyase_/UTRA_dom_sf"/>
</dbReference>
<dbReference type="Pfam" id="PF07702">
    <property type="entry name" value="UTRA"/>
    <property type="match status" value="1"/>
</dbReference>
<sequence>MAAKYERVAENIRHQIKTGRLSAGDQLPPETTLAGDHKVSVSVIRQAMGVLRAEGLIESQHGIGTFVRAPRQKVRRESARHQWEKDRARTAEAERRTTGATERDTGLSIDDLEFSANYQIVKADKRIASIFDIPTGTKLLRREYRTQLRAEGSPLNLSTSYLVHDIVSENPKLLDAKNEPWPGGTQHQLYTIGIEVDKIIESVTTRPPNTNEMEELDLSPGVAVFVVHKQTIDTSGRTVEYSDVILPGDRTELVFETKLTRWDKR</sequence>
<evidence type="ECO:0000256" key="1">
    <source>
        <dbReference type="ARBA" id="ARBA00023015"/>
    </source>
</evidence>
<evidence type="ECO:0000313" key="7">
    <source>
        <dbReference type="Proteomes" id="UP000500953"/>
    </source>
</evidence>
<feature type="domain" description="HTH gntR-type" evidence="5">
    <location>
        <begin position="2"/>
        <end position="70"/>
    </location>
</feature>
<dbReference type="InterPro" id="IPR011663">
    <property type="entry name" value="UTRA"/>
</dbReference>